<dbReference type="EMBL" id="CAKKLH010000344">
    <property type="protein sequence ID" value="CAH0113718.1"/>
    <property type="molecule type" value="Genomic_DNA"/>
</dbReference>
<dbReference type="SUPFAM" id="SSF46955">
    <property type="entry name" value="Putative DNA-binding domain"/>
    <property type="match status" value="1"/>
</dbReference>
<dbReference type="PANTHER" id="PTHR10005:SF26">
    <property type="entry name" value="CORL"/>
    <property type="match status" value="1"/>
</dbReference>
<keyword evidence="10" id="KW-1185">Reference proteome</keyword>
<dbReference type="SUPFAM" id="SSF63763">
    <property type="entry name" value="SAND domain-like"/>
    <property type="match status" value="1"/>
</dbReference>
<dbReference type="GO" id="GO:0000981">
    <property type="term" value="F:DNA-binding transcription factor activity, RNA polymerase II-specific"/>
    <property type="evidence" value="ECO:0007669"/>
    <property type="project" value="TreeGrafter"/>
</dbReference>
<gene>
    <name evidence="9" type="ORF">DGAL_LOCUS17627</name>
</gene>
<evidence type="ECO:0000256" key="2">
    <source>
        <dbReference type="ARBA" id="ARBA00009513"/>
    </source>
</evidence>
<feature type="domain" description="c-SKI SMAD4-binding" evidence="8">
    <location>
        <begin position="148"/>
        <end position="240"/>
    </location>
</feature>
<protein>
    <recommendedName>
        <fullName evidence="8">c-SKI SMAD4-binding domain-containing protein</fullName>
    </recommendedName>
</protein>
<dbReference type="GO" id="GO:0005634">
    <property type="term" value="C:nucleus"/>
    <property type="evidence" value="ECO:0007669"/>
    <property type="project" value="UniProtKB-SubCell"/>
</dbReference>
<evidence type="ECO:0000256" key="4">
    <source>
        <dbReference type="ARBA" id="ARBA00023015"/>
    </source>
</evidence>
<dbReference type="InterPro" id="IPR003380">
    <property type="entry name" value="SKI/SNO/DAC"/>
</dbReference>
<comment type="subcellular location">
    <subcellularLocation>
        <location evidence="1">Nucleus</location>
    </subcellularLocation>
</comment>
<keyword evidence="4" id="KW-0805">Transcription regulation</keyword>
<evidence type="ECO:0000259" key="8">
    <source>
        <dbReference type="SMART" id="SM01046"/>
    </source>
</evidence>
<comment type="caution">
    <text evidence="9">The sequence shown here is derived from an EMBL/GenBank/DDBJ whole genome shotgun (WGS) entry which is preliminary data.</text>
</comment>
<accession>A0A8J2SA30</accession>
<dbReference type="InterPro" id="IPR010919">
    <property type="entry name" value="SAND-like_dom_sf"/>
</dbReference>
<evidence type="ECO:0000313" key="9">
    <source>
        <dbReference type="EMBL" id="CAH0113718.1"/>
    </source>
</evidence>
<name>A0A8J2SA30_9CRUS</name>
<comment type="similarity">
    <text evidence="2">Belongs to the SKI family.</text>
</comment>
<dbReference type="GO" id="GO:0000978">
    <property type="term" value="F:RNA polymerase II cis-regulatory region sequence-specific DNA binding"/>
    <property type="evidence" value="ECO:0007669"/>
    <property type="project" value="TreeGrafter"/>
</dbReference>
<evidence type="ECO:0000256" key="3">
    <source>
        <dbReference type="ARBA" id="ARBA00022491"/>
    </source>
</evidence>
<feature type="compositionally biased region" description="Polar residues" evidence="7">
    <location>
        <begin position="250"/>
        <end position="272"/>
    </location>
</feature>
<feature type="compositionally biased region" description="Acidic residues" evidence="7">
    <location>
        <begin position="474"/>
        <end position="487"/>
    </location>
</feature>
<evidence type="ECO:0000256" key="1">
    <source>
        <dbReference type="ARBA" id="ARBA00004123"/>
    </source>
</evidence>
<dbReference type="InterPro" id="IPR014890">
    <property type="entry name" value="c-SKI_SMAD4-bd_dom"/>
</dbReference>
<dbReference type="AlphaFoldDB" id="A0A8J2SA30"/>
<evidence type="ECO:0000256" key="6">
    <source>
        <dbReference type="ARBA" id="ARBA00023242"/>
    </source>
</evidence>
<dbReference type="GO" id="GO:0030514">
    <property type="term" value="P:negative regulation of BMP signaling pathway"/>
    <property type="evidence" value="ECO:0007669"/>
    <property type="project" value="TreeGrafter"/>
</dbReference>
<dbReference type="Gene3D" id="3.10.260.20">
    <property type="entry name" value="Ski"/>
    <property type="match status" value="1"/>
</dbReference>
<dbReference type="GO" id="GO:0005737">
    <property type="term" value="C:cytoplasm"/>
    <property type="evidence" value="ECO:0007669"/>
    <property type="project" value="TreeGrafter"/>
</dbReference>
<dbReference type="SMART" id="SM01046">
    <property type="entry name" value="c-SKI_SMAD_bind"/>
    <property type="match status" value="1"/>
</dbReference>
<dbReference type="Pfam" id="PF02437">
    <property type="entry name" value="Ski_Sno_DHD"/>
    <property type="match status" value="1"/>
</dbReference>
<feature type="region of interest" description="Disordered" evidence="7">
    <location>
        <begin position="245"/>
        <end position="314"/>
    </location>
</feature>
<dbReference type="Gene3D" id="3.10.390.10">
    <property type="entry name" value="SAND domain-like"/>
    <property type="match status" value="1"/>
</dbReference>
<dbReference type="Pfam" id="PF08782">
    <property type="entry name" value="c-SKI_SMAD_bind"/>
    <property type="match status" value="1"/>
</dbReference>
<dbReference type="InterPro" id="IPR037000">
    <property type="entry name" value="Ski_DNA-bd_sf"/>
</dbReference>
<keyword evidence="6" id="KW-0539">Nucleus</keyword>
<dbReference type="CDD" id="cd21080">
    <property type="entry name" value="DHD_Skor"/>
    <property type="match status" value="1"/>
</dbReference>
<dbReference type="FunFam" id="3.10.260.20:FF:000003">
    <property type="entry name" value="SKI family transcriptional corepressor 1 homolog-B-like"/>
    <property type="match status" value="1"/>
</dbReference>
<dbReference type="Proteomes" id="UP000789390">
    <property type="component" value="Unassembled WGS sequence"/>
</dbReference>
<dbReference type="PANTHER" id="PTHR10005">
    <property type="entry name" value="SKI ONCOGENE-RELATED"/>
    <property type="match status" value="1"/>
</dbReference>
<feature type="region of interest" description="Disordered" evidence="7">
    <location>
        <begin position="1"/>
        <end position="27"/>
    </location>
</feature>
<sequence>MDSNSSSFHQSPYNCSSPDSESNSNQDLLNNSALEEQIRQSNNQIGTVILYGVPIVSLMMETKERLCLAQISSTLLKDYSYNEIHNRRVALGITCAQCTPVQLELLRRAGAMPVTSRRCGMITRREAERLCKSFLGDHSPPKLPENFAFDVSHCCAWGCRGAFLPSRYNSSRAKCIKCFYCSLFFSPNKFIFHSHRSLPDAKYIQPDAANFNSWRRHIHLTGSPPDQVMFAWEDVKAMFNGGSRKRVASGSGSANNVGTVVSNSTSNQNGPNSAEPVAKSSQEIVVPSKVTKTTKNPCPSKRSKFDGGHVVPKIRTPENLPVATTTGSSTSNSPGPLPAPSQLTPQMYHHPAQSQSLLARLNSIMPTAGSLLANKPANDPPTQDYSMTMWNATGTGRFWSPYLNPLPFNPYSYYNYLINKSDQFSLMMNHSGSGWQQLVTNKPRINPAISIVTHLAPKTGMEENSKSHVNNSSIEEEETEAFVDVESTDPALEN</sequence>
<dbReference type="InterPro" id="IPR023216">
    <property type="entry name" value="Tscrpt_reg_SKI_SnoN"/>
</dbReference>
<reference evidence="9" key="1">
    <citation type="submission" date="2021-11" db="EMBL/GenBank/DDBJ databases">
        <authorList>
            <person name="Schell T."/>
        </authorList>
    </citation>
    <scope>NUCLEOTIDE SEQUENCE</scope>
    <source>
        <strain evidence="9">M5</strain>
    </source>
</reference>
<proteinExistence type="inferred from homology"/>
<dbReference type="GO" id="GO:0046332">
    <property type="term" value="F:SMAD binding"/>
    <property type="evidence" value="ECO:0007669"/>
    <property type="project" value="InterPro"/>
</dbReference>
<feature type="region of interest" description="Disordered" evidence="7">
    <location>
        <begin position="459"/>
        <end position="494"/>
    </location>
</feature>
<dbReference type="InterPro" id="IPR009061">
    <property type="entry name" value="DNA-bd_dom_put_sf"/>
</dbReference>
<dbReference type="OrthoDB" id="3938623at2759"/>
<dbReference type="GO" id="GO:0000122">
    <property type="term" value="P:negative regulation of transcription by RNA polymerase II"/>
    <property type="evidence" value="ECO:0007669"/>
    <property type="project" value="TreeGrafter"/>
</dbReference>
<dbReference type="GO" id="GO:0005667">
    <property type="term" value="C:transcription regulator complex"/>
    <property type="evidence" value="ECO:0007669"/>
    <property type="project" value="TreeGrafter"/>
</dbReference>
<keyword evidence="3" id="KW-0678">Repressor</keyword>
<organism evidence="9 10">
    <name type="scientific">Daphnia galeata</name>
    <dbReference type="NCBI Taxonomy" id="27404"/>
    <lineage>
        <taxon>Eukaryota</taxon>
        <taxon>Metazoa</taxon>
        <taxon>Ecdysozoa</taxon>
        <taxon>Arthropoda</taxon>
        <taxon>Crustacea</taxon>
        <taxon>Branchiopoda</taxon>
        <taxon>Diplostraca</taxon>
        <taxon>Cladocera</taxon>
        <taxon>Anomopoda</taxon>
        <taxon>Daphniidae</taxon>
        <taxon>Daphnia</taxon>
    </lineage>
</organism>
<keyword evidence="5" id="KW-0804">Transcription</keyword>
<evidence type="ECO:0000313" key="10">
    <source>
        <dbReference type="Proteomes" id="UP000789390"/>
    </source>
</evidence>
<dbReference type="FunFam" id="3.10.390.10:FF:000001">
    <property type="entry name" value="SKI family transcriptional corepressor 1"/>
    <property type="match status" value="1"/>
</dbReference>
<evidence type="ECO:0000256" key="7">
    <source>
        <dbReference type="SAM" id="MobiDB-lite"/>
    </source>
</evidence>
<evidence type="ECO:0000256" key="5">
    <source>
        <dbReference type="ARBA" id="ARBA00023163"/>
    </source>
</evidence>